<sequence>KMKQERNGRDSWTYMSIGEEVEDMAILYTKLCENISLHLGKVNARRQGIEIIKWNLVFKELQKYYLISYLRDKKQSGDTRIDINTLPYKTLYQNIKECMKSSRTDYLGQILRGYVREGSRQFVDTMWGV</sequence>
<protein>
    <submittedName>
        <fullName evidence="1">Uncharacterized protein</fullName>
    </submittedName>
</protein>
<evidence type="ECO:0000313" key="2">
    <source>
        <dbReference type="Proteomes" id="UP000823894"/>
    </source>
</evidence>
<dbReference type="AlphaFoldDB" id="A0A9D2SZ41"/>
<comment type="caution">
    <text evidence="1">The sequence shown here is derived from an EMBL/GenBank/DDBJ whole genome shotgun (WGS) entry which is preliminary data.</text>
</comment>
<reference evidence="1" key="1">
    <citation type="journal article" date="2021" name="PeerJ">
        <title>Extensive microbial diversity within the chicken gut microbiome revealed by metagenomics and culture.</title>
        <authorList>
            <person name="Gilroy R."/>
            <person name="Ravi A."/>
            <person name="Getino M."/>
            <person name="Pursley I."/>
            <person name="Horton D.L."/>
            <person name="Alikhan N.F."/>
            <person name="Baker D."/>
            <person name="Gharbi K."/>
            <person name="Hall N."/>
            <person name="Watson M."/>
            <person name="Adriaenssens E.M."/>
            <person name="Foster-Nyarko E."/>
            <person name="Jarju S."/>
            <person name="Secka A."/>
            <person name="Antonio M."/>
            <person name="Oren A."/>
            <person name="Chaudhuri R.R."/>
            <person name="La Ragione R."/>
            <person name="Hildebrand F."/>
            <person name="Pallen M.J."/>
        </authorList>
    </citation>
    <scope>NUCLEOTIDE SEQUENCE</scope>
    <source>
        <strain evidence="1">ChiGjej1B1-1692</strain>
    </source>
</reference>
<dbReference type="Proteomes" id="UP000823894">
    <property type="component" value="Unassembled WGS sequence"/>
</dbReference>
<name>A0A9D2SZ41_9FIRM</name>
<evidence type="ECO:0000313" key="1">
    <source>
        <dbReference type="EMBL" id="HJC39451.1"/>
    </source>
</evidence>
<organism evidence="1 2">
    <name type="scientific">Candidatus Mediterraneibacter faecigallinarum</name>
    <dbReference type="NCBI Taxonomy" id="2838669"/>
    <lineage>
        <taxon>Bacteria</taxon>
        <taxon>Bacillati</taxon>
        <taxon>Bacillota</taxon>
        <taxon>Clostridia</taxon>
        <taxon>Lachnospirales</taxon>
        <taxon>Lachnospiraceae</taxon>
        <taxon>Mediterraneibacter</taxon>
    </lineage>
</organism>
<dbReference type="EMBL" id="DWWK01000166">
    <property type="protein sequence ID" value="HJC39451.1"/>
    <property type="molecule type" value="Genomic_DNA"/>
</dbReference>
<feature type="non-terminal residue" evidence="1">
    <location>
        <position position="1"/>
    </location>
</feature>
<gene>
    <name evidence="1" type="ORF">H9757_10400</name>
</gene>
<proteinExistence type="predicted"/>
<reference evidence="1" key="2">
    <citation type="submission" date="2021-04" db="EMBL/GenBank/DDBJ databases">
        <authorList>
            <person name="Gilroy R."/>
        </authorList>
    </citation>
    <scope>NUCLEOTIDE SEQUENCE</scope>
    <source>
        <strain evidence="1">ChiGjej1B1-1692</strain>
    </source>
</reference>
<accession>A0A9D2SZ41</accession>